<keyword evidence="3" id="KW-0210">Decarboxylase</keyword>
<keyword evidence="10" id="KW-1185">Reference proteome</keyword>
<dbReference type="PANTHER" id="PTHR43277">
    <property type="entry name" value="ARGININE DECARBOXYLASE"/>
    <property type="match status" value="1"/>
</dbReference>
<dbReference type="OrthoDB" id="5978656at2759"/>
<dbReference type="InterPro" id="IPR036633">
    <property type="entry name" value="Prn/Lys/Arg_de-COase_C_sf"/>
</dbReference>
<feature type="region of interest" description="Disordered" evidence="6">
    <location>
        <begin position="299"/>
        <end position="329"/>
    </location>
</feature>
<dbReference type="InterPro" id="IPR000310">
    <property type="entry name" value="Orn/Lys/Arg_deCO2ase_major_dom"/>
</dbReference>
<name>D7G8F2_ECTSI</name>
<protein>
    <submittedName>
        <fullName evidence="9">Decarboxylase</fullName>
    </submittedName>
</protein>
<dbReference type="AlphaFoldDB" id="D7G8F2"/>
<evidence type="ECO:0000256" key="6">
    <source>
        <dbReference type="SAM" id="MobiDB-lite"/>
    </source>
</evidence>
<dbReference type="STRING" id="2880.D7G8F2"/>
<feature type="chain" id="PRO_5003095922" evidence="7">
    <location>
        <begin position="22"/>
        <end position="653"/>
    </location>
</feature>
<feature type="domain" description="Orn/Lys/Arg decarboxylases family 1 pyridoxal-P attachment site" evidence="8">
    <location>
        <begin position="345"/>
        <end position="359"/>
    </location>
</feature>
<dbReference type="InterPro" id="IPR008286">
    <property type="entry name" value="Prn/Lys/Arg_de-COase_C"/>
</dbReference>
<feature type="compositionally biased region" description="Acidic residues" evidence="6">
    <location>
        <begin position="309"/>
        <end position="318"/>
    </location>
</feature>
<evidence type="ECO:0000256" key="4">
    <source>
        <dbReference type="ARBA" id="ARBA00022898"/>
    </source>
</evidence>
<evidence type="ECO:0000313" key="9">
    <source>
        <dbReference type="EMBL" id="CBJ27997.1"/>
    </source>
</evidence>
<dbReference type="PANTHER" id="PTHR43277:SF4">
    <property type="entry name" value="ARGININE DECARBOXYLASE"/>
    <property type="match status" value="1"/>
</dbReference>
<dbReference type="OMA" id="MMEAPGG"/>
<evidence type="ECO:0000256" key="1">
    <source>
        <dbReference type="ARBA" id="ARBA00001933"/>
    </source>
</evidence>
<dbReference type="PROSITE" id="PS00703">
    <property type="entry name" value="OKR_DC_1"/>
    <property type="match status" value="1"/>
</dbReference>
<dbReference type="Gene3D" id="3.90.100.10">
    <property type="entry name" value="Orn/Lys/Arg decarboxylase, C-terminal domain"/>
    <property type="match status" value="1"/>
</dbReference>
<dbReference type="Pfam" id="PF01276">
    <property type="entry name" value="OKR_DC_1"/>
    <property type="match status" value="3"/>
</dbReference>
<evidence type="ECO:0000256" key="7">
    <source>
        <dbReference type="SAM" id="SignalP"/>
    </source>
</evidence>
<dbReference type="EMBL" id="FN649742">
    <property type="protein sequence ID" value="CBJ27997.1"/>
    <property type="molecule type" value="Genomic_DNA"/>
</dbReference>
<evidence type="ECO:0000256" key="5">
    <source>
        <dbReference type="ARBA" id="ARBA00023239"/>
    </source>
</evidence>
<dbReference type="SUPFAM" id="SSF55904">
    <property type="entry name" value="Ornithine decarboxylase C-terminal domain"/>
    <property type="match status" value="1"/>
</dbReference>
<dbReference type="InterPro" id="IPR015421">
    <property type="entry name" value="PyrdxlP-dep_Trfase_major"/>
</dbReference>
<dbReference type="GO" id="GO:0016831">
    <property type="term" value="F:carboxy-lyase activity"/>
    <property type="evidence" value="ECO:0007669"/>
    <property type="project" value="UniProtKB-KW"/>
</dbReference>
<dbReference type="SUPFAM" id="SSF53383">
    <property type="entry name" value="PLP-dependent transferases"/>
    <property type="match status" value="1"/>
</dbReference>
<comment type="similarity">
    <text evidence="2">Belongs to the Orn/Lys/Arg decarboxylase class-I family.</text>
</comment>
<reference evidence="9 10" key="1">
    <citation type="journal article" date="2010" name="Nature">
        <title>The Ectocarpus genome and the independent evolution of multicellularity in brown algae.</title>
        <authorList>
            <person name="Cock J.M."/>
            <person name="Sterck L."/>
            <person name="Rouze P."/>
            <person name="Scornet D."/>
            <person name="Allen A.E."/>
            <person name="Amoutzias G."/>
            <person name="Anthouard V."/>
            <person name="Artiguenave F."/>
            <person name="Aury J.M."/>
            <person name="Badger J.H."/>
            <person name="Beszteri B."/>
            <person name="Billiau K."/>
            <person name="Bonnet E."/>
            <person name="Bothwell J.H."/>
            <person name="Bowler C."/>
            <person name="Boyen C."/>
            <person name="Brownlee C."/>
            <person name="Carrano C.J."/>
            <person name="Charrier B."/>
            <person name="Cho G.Y."/>
            <person name="Coelho S.M."/>
            <person name="Collen J."/>
            <person name="Corre E."/>
            <person name="Da Silva C."/>
            <person name="Delage L."/>
            <person name="Delaroque N."/>
            <person name="Dittami S.M."/>
            <person name="Doulbeau S."/>
            <person name="Elias M."/>
            <person name="Farnham G."/>
            <person name="Gachon C.M."/>
            <person name="Gschloessl B."/>
            <person name="Heesch S."/>
            <person name="Jabbari K."/>
            <person name="Jubin C."/>
            <person name="Kawai H."/>
            <person name="Kimura K."/>
            <person name="Kloareg B."/>
            <person name="Kupper F.C."/>
            <person name="Lang D."/>
            <person name="Le Bail A."/>
            <person name="Leblanc C."/>
            <person name="Lerouge P."/>
            <person name="Lohr M."/>
            <person name="Lopez P.J."/>
            <person name="Martens C."/>
            <person name="Maumus F."/>
            <person name="Michel G."/>
            <person name="Miranda-Saavedra D."/>
            <person name="Morales J."/>
            <person name="Moreau H."/>
            <person name="Motomura T."/>
            <person name="Nagasato C."/>
            <person name="Napoli C.A."/>
            <person name="Nelson D.R."/>
            <person name="Nyvall-Collen P."/>
            <person name="Peters A.F."/>
            <person name="Pommier C."/>
            <person name="Potin P."/>
            <person name="Poulain J."/>
            <person name="Quesneville H."/>
            <person name="Read B."/>
            <person name="Rensing S.A."/>
            <person name="Ritter A."/>
            <person name="Rousvoal S."/>
            <person name="Samanta M."/>
            <person name="Samson G."/>
            <person name="Schroeder D.C."/>
            <person name="Segurens B."/>
            <person name="Strittmatter M."/>
            <person name="Tonon T."/>
            <person name="Tregear J.W."/>
            <person name="Valentin K."/>
            <person name="von Dassow P."/>
            <person name="Yamagishi T."/>
            <person name="Van de Peer Y."/>
            <person name="Wincker P."/>
        </authorList>
    </citation>
    <scope>NUCLEOTIDE SEQUENCE [LARGE SCALE GENOMIC DNA]</scope>
    <source>
        <strain evidence="10">Ec32 / CCAP1310/4</strain>
    </source>
</reference>
<dbReference type="InParanoid" id="D7G8F2"/>
<evidence type="ECO:0000259" key="8">
    <source>
        <dbReference type="PROSITE" id="PS00703"/>
    </source>
</evidence>
<dbReference type="Proteomes" id="UP000002630">
    <property type="component" value="Linkage Group LG17"/>
</dbReference>
<dbReference type="EMBL" id="FN649127">
    <property type="protein sequence ID" value="CBJ27997.1"/>
    <property type="molecule type" value="Genomic_DNA"/>
</dbReference>
<dbReference type="InterPro" id="IPR052357">
    <property type="entry name" value="Orn_Lys_Arg_decarboxylase-I"/>
</dbReference>
<dbReference type="Pfam" id="PF03711">
    <property type="entry name" value="OKR_DC_1_C"/>
    <property type="match status" value="1"/>
</dbReference>
<accession>D7G8F2</accession>
<evidence type="ECO:0000313" key="10">
    <source>
        <dbReference type="Proteomes" id="UP000002630"/>
    </source>
</evidence>
<evidence type="ECO:0000256" key="2">
    <source>
        <dbReference type="ARBA" id="ARBA00010671"/>
    </source>
</evidence>
<feature type="signal peptide" evidence="7">
    <location>
        <begin position="1"/>
        <end position="21"/>
    </location>
</feature>
<sequence length="653" mass="66912">MKRSELICVLMVCALACPSSSFLLDCIRTANTAPAVTAVFLGRGRRPRPTAVQRVRCLRTQTRASAGLNQDSTPLVDALAEAAGNVRSPLFFPGHKMGSGAPSRLVDLILGGKLDALRHDLPELPELDNLFAPEGPIRDAELLAADAFGAAKTWMLANGSTCGVLASIIACVQWHNSRAGGAPLADAPAGSGGGRKNVVILPRDAHKSAVHALVLSGATPCFLPPLRHPESGVGLGVGTAELKAALKEHGDEVAAVFMVSPTYEGACSDVNSAAEACHGAGVPLVVDEAHGAHLAFLGEAQPPSSRSSEEEEEEEEGEEGGRDEHRNNGSFYPRAALRCGADLVVQSAHKTLGSLTQSAFLHLGPGGVFASGGTEGGGGGSGGGDDFSIERAVSDALATVQSSSPSYLLLASLDAARWDLAGTDKNAKRRLREAARIADGVREELSSVEGINVLDLGGEKGSAAGCVGTDPLRLTVSLEGGVGGYEADEILIEDFGVYAELPGPDYVTFVFGPGSTVEHGQRLAEALRHVALEATSRQGSGSGSVAAAGTAQAVEATNTPVPPPSKLMCTPREAFFAPSKTVSAVDAIGQASAETVCPYPPGIPALLPGEVITQAALDALAAVKESGGVISGCSDATLATMRVVADLVPSERR</sequence>
<dbReference type="eggNOG" id="ENOG502QWPE">
    <property type="taxonomic scope" value="Eukaryota"/>
</dbReference>
<proteinExistence type="inferred from homology"/>
<organism evidence="9 10">
    <name type="scientific">Ectocarpus siliculosus</name>
    <name type="common">Brown alga</name>
    <name type="synonym">Conferva siliculosa</name>
    <dbReference type="NCBI Taxonomy" id="2880"/>
    <lineage>
        <taxon>Eukaryota</taxon>
        <taxon>Sar</taxon>
        <taxon>Stramenopiles</taxon>
        <taxon>Ochrophyta</taxon>
        <taxon>PX clade</taxon>
        <taxon>Phaeophyceae</taxon>
        <taxon>Ectocarpales</taxon>
        <taxon>Ectocarpaceae</taxon>
        <taxon>Ectocarpus</taxon>
    </lineage>
</organism>
<dbReference type="InterPro" id="IPR015424">
    <property type="entry name" value="PyrdxlP-dep_Trfase"/>
</dbReference>
<keyword evidence="5" id="KW-0456">Lyase</keyword>
<comment type="cofactor">
    <cofactor evidence="1">
        <name>pyridoxal 5'-phosphate</name>
        <dbReference type="ChEBI" id="CHEBI:597326"/>
    </cofactor>
</comment>
<evidence type="ECO:0000256" key="3">
    <source>
        <dbReference type="ARBA" id="ARBA00022793"/>
    </source>
</evidence>
<keyword evidence="7" id="KW-0732">Signal</keyword>
<dbReference type="Gene3D" id="3.40.640.10">
    <property type="entry name" value="Type I PLP-dependent aspartate aminotransferase-like (Major domain)"/>
    <property type="match status" value="1"/>
</dbReference>
<keyword evidence="4" id="KW-0663">Pyridoxal phosphate</keyword>
<gene>
    <name evidence="9" type="primary">decarboxylase</name>
    <name evidence="9" type="ORF">Esi_0089_0024</name>
</gene>